<accession>A0A1F5TM17</accession>
<feature type="transmembrane region" description="Helical" evidence="1">
    <location>
        <begin position="321"/>
        <end position="344"/>
    </location>
</feature>
<proteinExistence type="predicted"/>
<dbReference type="Gene3D" id="2.60.40.680">
    <property type="match status" value="1"/>
</dbReference>
<evidence type="ECO:0000313" key="2">
    <source>
        <dbReference type="EMBL" id="OGF39958.1"/>
    </source>
</evidence>
<evidence type="ECO:0000256" key="1">
    <source>
        <dbReference type="SAM" id="Phobius"/>
    </source>
</evidence>
<name>A0A1F5TM17_9BACT</name>
<sequence length="704" mass="81410">MKIQNPFKLIFQKIRTKITKDIVKKAVYLAFIFLFVNLFILITNNVVFFVYKDKFNNKIYNTEILFNKEFLQFLKLSKEMASTPFFVEAVQNKKITEISEAIKNIKNRKDVLSITVIDKDGKTISGVDNLENSDNYIFQAIKWKEQILKGQIFSSFDVKGASLIEMVVGQPIVSNEQVIGGLVINKRIDGEYIKYFKNRYLDKNTDIGVFVQNEGIIETSFINKEVEKIFSANIDIDIQRASDIFLSKSNDSLFLNNQEYFIDKLYLEELASEDGAIFLFYKFNYFSKFITPSFIASLFFTVFLLYLLRFRKSRRKIDKKIIFLLFVVLFLTIVVWNNILYYGFYHPAIKLKKAYEYRIYNSVLKFDPEYAAIDINNNKKIAINLLSGGEAINAVKAVINYDPKMVKVDKIITDSSFCKTGTSNMFIEKNIDNENGQVSIVCGLPNPGFSQEKGILAELIIEPLQTGQISLRFGPESQVLANDGLGTNVLRDTIDSSYFAADLGGETDEENIQLFLFSYTHPNSETWYRNKNIDLFWQDDWASEYYYLLDNSPFSIPDGKNKTDKSFINFTPKDDGVYYFHIGGVRDGIMRSVYHYKVKIDSSPPEYLHLKVNSRIINNGEIVRTEFESRDAVSGIEPNLFYIKLDDSIYLPTKSPLYIPFNKAGNHMIYVKVYDRADNYIEDSIEIKVKNTPFVRNFINIFVN</sequence>
<dbReference type="SUPFAM" id="SSF103190">
    <property type="entry name" value="Sensory domain-like"/>
    <property type="match status" value="1"/>
</dbReference>
<dbReference type="EMBL" id="MFGO01000039">
    <property type="protein sequence ID" value="OGF39958.1"/>
    <property type="molecule type" value="Genomic_DNA"/>
</dbReference>
<keyword evidence="1" id="KW-1133">Transmembrane helix</keyword>
<gene>
    <name evidence="2" type="ORF">A2531_01905</name>
</gene>
<feature type="transmembrane region" description="Helical" evidence="1">
    <location>
        <begin position="26"/>
        <end position="51"/>
    </location>
</feature>
<dbReference type="Gene3D" id="3.30.450.20">
    <property type="entry name" value="PAS domain"/>
    <property type="match status" value="1"/>
</dbReference>
<keyword evidence="1" id="KW-0472">Membrane</keyword>
<comment type="caution">
    <text evidence="2">The sequence shown here is derived from an EMBL/GenBank/DDBJ whole genome shotgun (WGS) entry which is preliminary data.</text>
</comment>
<dbReference type="AlphaFoldDB" id="A0A1F5TM17"/>
<protein>
    <submittedName>
        <fullName evidence="2">Uncharacterized protein</fullName>
    </submittedName>
</protein>
<feature type="transmembrane region" description="Helical" evidence="1">
    <location>
        <begin position="289"/>
        <end position="309"/>
    </location>
</feature>
<dbReference type="InterPro" id="IPR029151">
    <property type="entry name" value="Sensor-like_sf"/>
</dbReference>
<organism evidence="2 3">
    <name type="scientific">Candidatus Falkowbacteria bacterium RIFOXYD2_FULL_34_120</name>
    <dbReference type="NCBI Taxonomy" id="1798007"/>
    <lineage>
        <taxon>Bacteria</taxon>
        <taxon>Candidatus Falkowiibacteriota</taxon>
    </lineage>
</organism>
<reference evidence="2 3" key="1">
    <citation type="journal article" date="2016" name="Nat. Commun.">
        <title>Thousands of microbial genomes shed light on interconnected biogeochemical processes in an aquifer system.</title>
        <authorList>
            <person name="Anantharaman K."/>
            <person name="Brown C.T."/>
            <person name="Hug L.A."/>
            <person name="Sharon I."/>
            <person name="Castelle C.J."/>
            <person name="Probst A.J."/>
            <person name="Thomas B.C."/>
            <person name="Singh A."/>
            <person name="Wilkins M.J."/>
            <person name="Karaoz U."/>
            <person name="Brodie E.L."/>
            <person name="Williams K.H."/>
            <person name="Hubbard S.S."/>
            <person name="Banfield J.F."/>
        </authorList>
    </citation>
    <scope>NUCLEOTIDE SEQUENCE [LARGE SCALE GENOMIC DNA]</scope>
</reference>
<keyword evidence="1" id="KW-0812">Transmembrane</keyword>
<dbReference type="Proteomes" id="UP000177579">
    <property type="component" value="Unassembled WGS sequence"/>
</dbReference>
<evidence type="ECO:0000313" key="3">
    <source>
        <dbReference type="Proteomes" id="UP000177579"/>
    </source>
</evidence>